<keyword evidence="1" id="KW-0175">Coiled coil</keyword>
<organism evidence="2 3">
    <name type="scientific">Protea cynaroides</name>
    <dbReference type="NCBI Taxonomy" id="273540"/>
    <lineage>
        <taxon>Eukaryota</taxon>
        <taxon>Viridiplantae</taxon>
        <taxon>Streptophyta</taxon>
        <taxon>Embryophyta</taxon>
        <taxon>Tracheophyta</taxon>
        <taxon>Spermatophyta</taxon>
        <taxon>Magnoliopsida</taxon>
        <taxon>Proteales</taxon>
        <taxon>Proteaceae</taxon>
        <taxon>Protea</taxon>
    </lineage>
</organism>
<proteinExistence type="predicted"/>
<keyword evidence="3" id="KW-1185">Reference proteome</keyword>
<dbReference type="AlphaFoldDB" id="A0A9Q0GXI9"/>
<reference evidence="2" key="1">
    <citation type="journal article" date="2023" name="Plant J.">
        <title>The genome of the king protea, Protea cynaroides.</title>
        <authorList>
            <person name="Chang J."/>
            <person name="Duong T.A."/>
            <person name="Schoeman C."/>
            <person name="Ma X."/>
            <person name="Roodt D."/>
            <person name="Barker N."/>
            <person name="Li Z."/>
            <person name="Van de Peer Y."/>
            <person name="Mizrachi E."/>
        </authorList>
    </citation>
    <scope>NUCLEOTIDE SEQUENCE</scope>
    <source>
        <tissue evidence="2">Young leaves</tissue>
    </source>
</reference>
<comment type="caution">
    <text evidence="2">The sequence shown here is derived from an EMBL/GenBank/DDBJ whole genome shotgun (WGS) entry which is preliminary data.</text>
</comment>
<protein>
    <submittedName>
        <fullName evidence="2">Uncharacterized protein</fullName>
    </submittedName>
</protein>
<feature type="coiled-coil region" evidence="1">
    <location>
        <begin position="38"/>
        <end position="65"/>
    </location>
</feature>
<evidence type="ECO:0000256" key="1">
    <source>
        <dbReference type="SAM" id="Coils"/>
    </source>
</evidence>
<gene>
    <name evidence="2" type="ORF">NE237_030286</name>
</gene>
<evidence type="ECO:0000313" key="2">
    <source>
        <dbReference type="EMBL" id="KAJ4953454.1"/>
    </source>
</evidence>
<dbReference type="Proteomes" id="UP001141806">
    <property type="component" value="Unassembled WGS sequence"/>
</dbReference>
<dbReference type="EMBL" id="JAMYWD010000012">
    <property type="protein sequence ID" value="KAJ4953454.1"/>
    <property type="molecule type" value="Genomic_DNA"/>
</dbReference>
<name>A0A9Q0GXI9_9MAGN</name>
<evidence type="ECO:0000313" key="3">
    <source>
        <dbReference type="Proteomes" id="UP001141806"/>
    </source>
</evidence>
<accession>A0A9Q0GXI9</accession>
<sequence length="149" mass="17216">MNLRYEYMVLLSEVAANPRKRGRETVAAAAATASIILLQHQREQLTNLGRKRQERQRQLHALREKPSHWKTCILRIYIRLRKITVGGKRVKIPYSTVGGKRVKIPYNYISHWDPTAMAEQSLIQVGLIGKGKPSTQKKKKRPFLCWGEL</sequence>